<protein>
    <submittedName>
        <fullName evidence="1">Uncharacterized protein</fullName>
    </submittedName>
</protein>
<gene>
    <name evidence="1" type="ORF">ACGTZG_12190</name>
</gene>
<dbReference type="EMBL" id="JBIEKR010000012">
    <property type="protein sequence ID" value="MFG6273944.1"/>
    <property type="molecule type" value="Genomic_DNA"/>
</dbReference>
<name>A0ABW7DUC9_9FIRM</name>
<evidence type="ECO:0000313" key="2">
    <source>
        <dbReference type="Proteomes" id="UP001605989"/>
    </source>
</evidence>
<proteinExistence type="predicted"/>
<sequence length="123" mass="13862">MNKDEIKEFRMMARHIVSKELTGHNVQGDIMCIEDYLMQHGARSADEASIAWRVEAARQQKALEFEYEAAHHMAVAAFFANGCDHTAPDVQTAIRKAEAAGKLIGKDRDDVERDIAEECEARE</sequence>
<organism evidence="1 2">
    <name type="scientific">Megasphaera hexanoica</name>
    <dbReference type="NCBI Taxonomy" id="1675036"/>
    <lineage>
        <taxon>Bacteria</taxon>
        <taxon>Bacillati</taxon>
        <taxon>Bacillota</taxon>
        <taxon>Negativicutes</taxon>
        <taxon>Veillonellales</taxon>
        <taxon>Veillonellaceae</taxon>
        <taxon>Megasphaera</taxon>
    </lineage>
</organism>
<keyword evidence="2" id="KW-1185">Reference proteome</keyword>
<dbReference type="RefSeq" id="WP_113855529.1">
    <property type="nucleotide sequence ID" value="NZ_CP011940.1"/>
</dbReference>
<dbReference type="Proteomes" id="UP001605989">
    <property type="component" value="Unassembled WGS sequence"/>
</dbReference>
<evidence type="ECO:0000313" key="1">
    <source>
        <dbReference type="EMBL" id="MFG6273944.1"/>
    </source>
</evidence>
<reference evidence="1 2" key="1">
    <citation type="submission" date="2024-10" db="EMBL/GenBank/DDBJ databases">
        <authorList>
            <person name="Sang B.-I."/>
            <person name="Prabhaharan D."/>
        </authorList>
    </citation>
    <scope>NUCLEOTIDE SEQUENCE [LARGE SCALE GENOMIC DNA]</scope>
    <source>
        <strain evidence="1 2">MH</strain>
    </source>
</reference>
<comment type="caution">
    <text evidence="1">The sequence shown here is derived from an EMBL/GenBank/DDBJ whole genome shotgun (WGS) entry which is preliminary data.</text>
</comment>
<accession>A0ABW7DUC9</accession>